<reference evidence="11" key="1">
    <citation type="submission" date="2022-11" db="UniProtKB">
        <authorList>
            <consortium name="WormBaseParasite"/>
        </authorList>
    </citation>
    <scope>IDENTIFICATION</scope>
</reference>
<dbReference type="InterPro" id="IPR038129">
    <property type="entry name" value="Nanos_sf"/>
</dbReference>
<evidence type="ECO:0000256" key="4">
    <source>
        <dbReference type="ARBA" id="ARBA00022771"/>
    </source>
</evidence>
<dbReference type="WBParaSite" id="nRc.2.0.1.t18576-RA">
    <property type="protein sequence ID" value="nRc.2.0.1.t18576-RA"/>
    <property type="gene ID" value="nRc.2.0.1.g18576"/>
</dbReference>
<accession>A0A915IYS0</accession>
<dbReference type="InterPro" id="IPR008705">
    <property type="entry name" value="Nanos/Xcar2"/>
</dbReference>
<dbReference type="Pfam" id="PF05741">
    <property type="entry name" value="zf-nanos"/>
    <property type="match status" value="1"/>
</dbReference>
<keyword evidence="6 8" id="KW-0810">Translation regulation</keyword>
<dbReference type="InterPro" id="IPR024161">
    <property type="entry name" value="Znf_nanos-typ"/>
</dbReference>
<evidence type="ECO:0000256" key="5">
    <source>
        <dbReference type="ARBA" id="ARBA00022833"/>
    </source>
</evidence>
<comment type="subcellular location">
    <subcellularLocation>
        <location evidence="1">Cytoplasm</location>
    </subcellularLocation>
</comment>
<keyword evidence="7 8" id="KW-0694">RNA-binding</keyword>
<evidence type="ECO:0000256" key="3">
    <source>
        <dbReference type="ARBA" id="ARBA00022723"/>
    </source>
</evidence>
<dbReference type="GO" id="GO:0008270">
    <property type="term" value="F:zinc ion binding"/>
    <property type="evidence" value="ECO:0007669"/>
    <property type="project" value="UniProtKB-KW"/>
</dbReference>
<keyword evidence="2" id="KW-0963">Cytoplasm</keyword>
<evidence type="ECO:0000256" key="1">
    <source>
        <dbReference type="ARBA" id="ARBA00004496"/>
    </source>
</evidence>
<dbReference type="PANTHER" id="PTHR12887">
    <property type="entry name" value="NANOS PROTEIN"/>
    <property type="match status" value="1"/>
</dbReference>
<evidence type="ECO:0000256" key="6">
    <source>
        <dbReference type="ARBA" id="ARBA00022845"/>
    </source>
</evidence>
<dbReference type="PROSITE" id="PS51522">
    <property type="entry name" value="ZF_NANOS"/>
    <property type="match status" value="1"/>
</dbReference>
<protein>
    <submittedName>
        <fullName evidence="11">Nanos-type domain-containing protein</fullName>
    </submittedName>
</protein>
<proteinExistence type="inferred from homology"/>
<feature type="domain" description="Nanos-type" evidence="9">
    <location>
        <begin position="189"/>
        <end position="244"/>
    </location>
</feature>
<comment type="similarity">
    <text evidence="8">Belongs to the nanos family.</text>
</comment>
<evidence type="ECO:0000256" key="2">
    <source>
        <dbReference type="ARBA" id="ARBA00022490"/>
    </source>
</evidence>
<dbReference type="GO" id="GO:0005737">
    <property type="term" value="C:cytoplasm"/>
    <property type="evidence" value="ECO:0007669"/>
    <property type="project" value="UniProtKB-SubCell"/>
</dbReference>
<keyword evidence="5" id="KW-0862">Zinc</keyword>
<dbReference type="AlphaFoldDB" id="A0A915IYS0"/>
<dbReference type="Gene3D" id="4.10.60.30">
    <property type="entry name" value="Nanos, RNA-binding domain"/>
    <property type="match status" value="1"/>
</dbReference>
<keyword evidence="4 8" id="KW-0863">Zinc-finger</keyword>
<sequence length="256" mass="29291">MSYNLSFPTLSAAPAVRSRPILGRNFSNNRQQNNHPSSSFSDLNFNSTIYSNDSDISESQFQNRRRRIASTPGSYFNNNVADLEDCRSIDNGELFIDDFQPLSINKDSLAEEISTPKAFISPNPWSPANHNMQKPVKCNFSFPNVQEVELFPVNIPLNQNFQELPIMPNFYTNKINQEKRPYHIKKQDECVFCKNNNLSPAEYKGHLVKDPRTKKVTCPVLRNMPCKRCHASGDFAHTDRYCPAKPPIARIFTVQK</sequence>
<dbReference type="Proteomes" id="UP000887565">
    <property type="component" value="Unplaced"/>
</dbReference>
<evidence type="ECO:0000313" key="11">
    <source>
        <dbReference type="WBParaSite" id="nRc.2.0.1.t18576-RA"/>
    </source>
</evidence>
<dbReference type="GO" id="GO:0003723">
    <property type="term" value="F:RNA binding"/>
    <property type="evidence" value="ECO:0007669"/>
    <property type="project" value="UniProtKB-UniRule"/>
</dbReference>
<dbReference type="GO" id="GO:0006417">
    <property type="term" value="P:regulation of translation"/>
    <property type="evidence" value="ECO:0007669"/>
    <property type="project" value="UniProtKB-UniRule"/>
</dbReference>
<evidence type="ECO:0000313" key="10">
    <source>
        <dbReference type="Proteomes" id="UP000887565"/>
    </source>
</evidence>
<keyword evidence="10" id="KW-1185">Reference proteome</keyword>
<evidence type="ECO:0000256" key="7">
    <source>
        <dbReference type="ARBA" id="ARBA00022884"/>
    </source>
</evidence>
<evidence type="ECO:0000259" key="9">
    <source>
        <dbReference type="PROSITE" id="PS51522"/>
    </source>
</evidence>
<evidence type="ECO:0000256" key="8">
    <source>
        <dbReference type="PROSITE-ProRule" id="PRU00855"/>
    </source>
</evidence>
<name>A0A915IYS0_ROMCU</name>
<keyword evidence="3" id="KW-0479">Metal-binding</keyword>
<organism evidence="10 11">
    <name type="scientific">Romanomermis culicivorax</name>
    <name type="common">Nematode worm</name>
    <dbReference type="NCBI Taxonomy" id="13658"/>
    <lineage>
        <taxon>Eukaryota</taxon>
        <taxon>Metazoa</taxon>
        <taxon>Ecdysozoa</taxon>
        <taxon>Nematoda</taxon>
        <taxon>Enoplea</taxon>
        <taxon>Dorylaimia</taxon>
        <taxon>Mermithida</taxon>
        <taxon>Mermithoidea</taxon>
        <taxon>Mermithidae</taxon>
        <taxon>Romanomermis</taxon>
    </lineage>
</organism>